<keyword evidence="1" id="KW-1133">Transmembrane helix</keyword>
<evidence type="ECO:0000256" key="1">
    <source>
        <dbReference type="SAM" id="Phobius"/>
    </source>
</evidence>
<dbReference type="KEGG" id="ifn:GM661_18455"/>
<feature type="transmembrane region" description="Helical" evidence="1">
    <location>
        <begin position="40"/>
        <end position="61"/>
    </location>
</feature>
<sequence>MKNKNYSIKIILCLKMKRITVKNSNIVSKRKERSRIKYSLFKLGVFNFSIKVFPGIVDAIYNKQINKK</sequence>
<keyword evidence="1" id="KW-0812">Transmembrane</keyword>
<keyword evidence="3" id="KW-1185">Reference proteome</keyword>
<keyword evidence="1" id="KW-0472">Membrane</keyword>
<dbReference type="AlphaFoldDB" id="A0A8A7KI97"/>
<proteinExistence type="predicted"/>
<reference evidence="2" key="1">
    <citation type="submission" date="2019-12" db="EMBL/GenBank/DDBJ databases">
        <authorList>
            <person name="zhang j."/>
            <person name="sun C.M."/>
        </authorList>
    </citation>
    <scope>NUCLEOTIDE SEQUENCE</scope>
    <source>
        <strain evidence="2">NS-1</strain>
    </source>
</reference>
<evidence type="ECO:0000313" key="3">
    <source>
        <dbReference type="Proteomes" id="UP000665020"/>
    </source>
</evidence>
<accession>A0A8A7KI97</accession>
<name>A0A8A7KI97_9FIRM</name>
<organism evidence="2 3">
    <name type="scientific">Iocasia fonsfrigidae</name>
    <dbReference type="NCBI Taxonomy" id="2682810"/>
    <lineage>
        <taxon>Bacteria</taxon>
        <taxon>Bacillati</taxon>
        <taxon>Bacillota</taxon>
        <taxon>Clostridia</taxon>
        <taxon>Halanaerobiales</taxon>
        <taxon>Halanaerobiaceae</taxon>
        <taxon>Iocasia</taxon>
    </lineage>
</organism>
<gene>
    <name evidence="2" type="ORF">GM661_18455</name>
</gene>
<protein>
    <submittedName>
        <fullName evidence="2">Uncharacterized protein</fullName>
    </submittedName>
</protein>
<dbReference type="RefSeq" id="WP_230868123.1">
    <property type="nucleotide sequence ID" value="NZ_CP046640.1"/>
</dbReference>
<dbReference type="EMBL" id="CP046640">
    <property type="protein sequence ID" value="QTL99795.1"/>
    <property type="molecule type" value="Genomic_DNA"/>
</dbReference>
<evidence type="ECO:0000313" key="2">
    <source>
        <dbReference type="EMBL" id="QTL99795.1"/>
    </source>
</evidence>
<dbReference type="Proteomes" id="UP000665020">
    <property type="component" value="Chromosome"/>
</dbReference>